<dbReference type="RefSeq" id="WP_160484941.1">
    <property type="nucleotide sequence ID" value="NZ_WUBR01000001.1"/>
</dbReference>
<protein>
    <submittedName>
        <fullName evidence="11">Sodium:proton antiporter</fullName>
    </submittedName>
</protein>
<evidence type="ECO:0000256" key="4">
    <source>
        <dbReference type="ARBA" id="ARBA00022475"/>
    </source>
</evidence>
<feature type="transmembrane region" description="Helical" evidence="9">
    <location>
        <begin position="172"/>
        <end position="190"/>
    </location>
</feature>
<evidence type="ECO:0000256" key="2">
    <source>
        <dbReference type="ARBA" id="ARBA00022448"/>
    </source>
</evidence>
<keyword evidence="2" id="KW-0813">Transport</keyword>
<name>A0A844XC62_9SPHN</name>
<dbReference type="InterPro" id="IPR006153">
    <property type="entry name" value="Cation/H_exchanger_TM"/>
</dbReference>
<dbReference type="Gene3D" id="1.20.1530.20">
    <property type="match status" value="1"/>
</dbReference>
<accession>A0A844XC62</accession>
<dbReference type="Proteomes" id="UP000461409">
    <property type="component" value="Unassembled WGS sequence"/>
</dbReference>
<comment type="subcellular location">
    <subcellularLocation>
        <location evidence="1">Cell membrane</location>
        <topology evidence="1">Multi-pass membrane protein</topology>
    </subcellularLocation>
</comment>
<comment type="caution">
    <text evidence="11">The sequence shown here is derived from an EMBL/GenBank/DDBJ whole genome shotgun (WGS) entry which is preliminary data.</text>
</comment>
<feature type="transmembrane region" description="Helical" evidence="9">
    <location>
        <begin position="290"/>
        <end position="310"/>
    </location>
</feature>
<reference evidence="11 12" key="1">
    <citation type="submission" date="2019-12" db="EMBL/GenBank/DDBJ databases">
        <authorList>
            <person name="Lee S.D."/>
        </authorList>
    </citation>
    <scope>NUCLEOTIDE SEQUENCE [LARGE SCALE GENOMIC DNA]</scope>
    <source>
        <strain evidence="11 12">GH3-10</strain>
    </source>
</reference>
<evidence type="ECO:0000256" key="9">
    <source>
        <dbReference type="SAM" id="Phobius"/>
    </source>
</evidence>
<dbReference type="Pfam" id="PF00999">
    <property type="entry name" value="Na_H_Exchanger"/>
    <property type="match status" value="1"/>
</dbReference>
<feature type="transmembrane region" description="Helical" evidence="9">
    <location>
        <begin position="202"/>
        <end position="220"/>
    </location>
</feature>
<gene>
    <name evidence="11" type="ORF">GRF63_05575</name>
</gene>
<feature type="transmembrane region" description="Helical" evidence="9">
    <location>
        <begin position="6"/>
        <end position="24"/>
    </location>
</feature>
<keyword evidence="3" id="KW-0050">Antiport</keyword>
<proteinExistence type="predicted"/>
<feature type="transmembrane region" description="Helical" evidence="9">
    <location>
        <begin position="36"/>
        <end position="57"/>
    </location>
</feature>
<dbReference type="EMBL" id="WUBR01000001">
    <property type="protein sequence ID" value="MWV27369.1"/>
    <property type="molecule type" value="Genomic_DNA"/>
</dbReference>
<keyword evidence="5 9" id="KW-0812">Transmembrane</keyword>
<evidence type="ECO:0000256" key="3">
    <source>
        <dbReference type="ARBA" id="ARBA00022449"/>
    </source>
</evidence>
<evidence type="ECO:0000313" key="11">
    <source>
        <dbReference type="EMBL" id="MWV27369.1"/>
    </source>
</evidence>
<keyword evidence="12" id="KW-1185">Reference proteome</keyword>
<keyword evidence="8 9" id="KW-0472">Membrane</keyword>
<organism evidence="11 12">
    <name type="scientific">Aurantiacibacter rhizosphaerae</name>
    <dbReference type="NCBI Taxonomy" id="2691582"/>
    <lineage>
        <taxon>Bacteria</taxon>
        <taxon>Pseudomonadati</taxon>
        <taxon>Pseudomonadota</taxon>
        <taxon>Alphaproteobacteria</taxon>
        <taxon>Sphingomonadales</taxon>
        <taxon>Erythrobacteraceae</taxon>
        <taxon>Aurantiacibacter</taxon>
    </lineage>
</organism>
<feature type="domain" description="Cation/H+ exchanger transmembrane" evidence="10">
    <location>
        <begin position="36"/>
        <end position="401"/>
    </location>
</feature>
<evidence type="ECO:0000256" key="7">
    <source>
        <dbReference type="ARBA" id="ARBA00023065"/>
    </source>
</evidence>
<keyword evidence="6 9" id="KW-1133">Transmembrane helix</keyword>
<feature type="transmembrane region" description="Helical" evidence="9">
    <location>
        <begin position="350"/>
        <end position="367"/>
    </location>
</feature>
<dbReference type="AlphaFoldDB" id="A0A844XC62"/>
<feature type="transmembrane region" description="Helical" evidence="9">
    <location>
        <begin position="316"/>
        <end position="338"/>
    </location>
</feature>
<keyword evidence="7" id="KW-0406">Ion transport</keyword>
<dbReference type="PANTHER" id="PTHR32507:SF8">
    <property type="entry name" value="CNH1P"/>
    <property type="match status" value="1"/>
</dbReference>
<dbReference type="GO" id="GO:0015297">
    <property type="term" value="F:antiporter activity"/>
    <property type="evidence" value="ECO:0007669"/>
    <property type="project" value="UniProtKB-KW"/>
</dbReference>
<evidence type="ECO:0000313" key="12">
    <source>
        <dbReference type="Proteomes" id="UP000461409"/>
    </source>
</evidence>
<evidence type="ECO:0000256" key="1">
    <source>
        <dbReference type="ARBA" id="ARBA00004651"/>
    </source>
</evidence>
<feature type="transmembrane region" description="Helical" evidence="9">
    <location>
        <begin position="379"/>
        <end position="403"/>
    </location>
</feature>
<dbReference type="GO" id="GO:0005886">
    <property type="term" value="C:plasma membrane"/>
    <property type="evidence" value="ECO:0007669"/>
    <property type="project" value="UniProtKB-SubCell"/>
</dbReference>
<dbReference type="InterPro" id="IPR038770">
    <property type="entry name" value="Na+/solute_symporter_sf"/>
</dbReference>
<evidence type="ECO:0000259" key="10">
    <source>
        <dbReference type="Pfam" id="PF00999"/>
    </source>
</evidence>
<feature type="transmembrane region" description="Helical" evidence="9">
    <location>
        <begin position="98"/>
        <end position="120"/>
    </location>
</feature>
<dbReference type="GO" id="GO:1902600">
    <property type="term" value="P:proton transmembrane transport"/>
    <property type="evidence" value="ECO:0007669"/>
    <property type="project" value="InterPro"/>
</dbReference>
<dbReference type="PANTHER" id="PTHR32507">
    <property type="entry name" value="NA(+)/H(+) ANTIPORTER 1"/>
    <property type="match status" value="1"/>
</dbReference>
<evidence type="ECO:0000256" key="5">
    <source>
        <dbReference type="ARBA" id="ARBA00022692"/>
    </source>
</evidence>
<reference evidence="11 12" key="2">
    <citation type="submission" date="2020-02" db="EMBL/GenBank/DDBJ databases">
        <title>Erythrobacter dongmakensis sp. nov., isolated from a tidal mudflat.</title>
        <authorList>
            <person name="Kim I.S."/>
        </authorList>
    </citation>
    <scope>NUCLEOTIDE SEQUENCE [LARGE SCALE GENOMIC DNA]</scope>
    <source>
        <strain evidence="11 12">GH3-10</strain>
    </source>
</reference>
<evidence type="ECO:0000256" key="6">
    <source>
        <dbReference type="ARBA" id="ARBA00022989"/>
    </source>
</evidence>
<feature type="transmembrane region" description="Helical" evidence="9">
    <location>
        <begin position="240"/>
        <end position="270"/>
    </location>
</feature>
<keyword evidence="4" id="KW-1003">Cell membrane</keyword>
<evidence type="ECO:0000256" key="8">
    <source>
        <dbReference type="ARBA" id="ARBA00023136"/>
    </source>
</evidence>
<sequence length="414" mass="43875">MFEFESYHILMAAAGAAIIASYWLPRFFSGREPAAAPLLILAGFLAFAFVPGMPSAIDPVQNPRIWERTAELAVIIGLFGTGLRIDKLIGHGLWTPTLRLLLLGMPITIVALALFGWMAAGMTMAGALLLGSILSPTDPVLAGDVQVGPPLEGGEHPVRYALTTEAGLNDGLAFPFVHLGIMVATAGILTSDMLAEWALRDLLYRVAMGAVAGAGAGWLLGKILFDWPRHNALSQTQSGVIAFAGVILAYGATEFLEGYGFIAAFVAGLVLRREESEDHFHEKLHSFSEALEHTLTAILLVALGAAIPALLPYLDWSHAIIGLALIFLIRPLIGWFSLAGAGLNKRERAAVSFYGIRGIGSIYYLAYAGHHVDLVDEGALWATVAFTIVVSATVHGLSAGVAVSRATGEEQAPG</sequence>